<comment type="caution">
    <text evidence="9">The sequence shown here is derived from an EMBL/GenBank/DDBJ whole genome shotgun (WGS) entry which is preliminary data.</text>
</comment>
<keyword evidence="3 6" id="KW-0812">Transmembrane</keyword>
<feature type="transmembrane region" description="Helical" evidence="6">
    <location>
        <begin position="787"/>
        <end position="809"/>
    </location>
</feature>
<keyword evidence="10" id="KW-1185">Reference proteome</keyword>
<evidence type="ECO:0000256" key="4">
    <source>
        <dbReference type="ARBA" id="ARBA00022989"/>
    </source>
</evidence>
<organism evidence="9 10">
    <name type="scientific">Hymenobacter nivis</name>
    <dbReference type="NCBI Taxonomy" id="1850093"/>
    <lineage>
        <taxon>Bacteria</taxon>
        <taxon>Pseudomonadati</taxon>
        <taxon>Bacteroidota</taxon>
        <taxon>Cytophagia</taxon>
        <taxon>Cytophagales</taxon>
        <taxon>Hymenobacteraceae</taxon>
        <taxon>Hymenobacter</taxon>
    </lineage>
</organism>
<evidence type="ECO:0000313" key="10">
    <source>
        <dbReference type="Proteomes" id="UP000317646"/>
    </source>
</evidence>
<evidence type="ECO:0000259" key="8">
    <source>
        <dbReference type="Pfam" id="PF12704"/>
    </source>
</evidence>
<dbReference type="InterPro" id="IPR003838">
    <property type="entry name" value="ABC3_permease_C"/>
</dbReference>
<comment type="subcellular location">
    <subcellularLocation>
        <location evidence="1">Cell membrane</location>
        <topology evidence="1">Multi-pass membrane protein</topology>
    </subcellularLocation>
</comment>
<dbReference type="GO" id="GO:0022857">
    <property type="term" value="F:transmembrane transporter activity"/>
    <property type="evidence" value="ECO:0007669"/>
    <property type="project" value="TreeGrafter"/>
</dbReference>
<dbReference type="Pfam" id="PF02687">
    <property type="entry name" value="FtsX"/>
    <property type="match status" value="2"/>
</dbReference>
<feature type="domain" description="ABC3 transporter permease C-terminal" evidence="7">
    <location>
        <begin position="704"/>
        <end position="812"/>
    </location>
</feature>
<dbReference type="AlphaFoldDB" id="A0A502GT25"/>
<accession>A0A502GT25</accession>
<dbReference type="Pfam" id="PF12704">
    <property type="entry name" value="MacB_PCD"/>
    <property type="match status" value="1"/>
</dbReference>
<dbReference type="GO" id="GO:0005886">
    <property type="term" value="C:plasma membrane"/>
    <property type="evidence" value="ECO:0007669"/>
    <property type="project" value="UniProtKB-SubCell"/>
</dbReference>
<feature type="transmembrane region" description="Helical" evidence="6">
    <location>
        <begin position="359"/>
        <end position="383"/>
    </location>
</feature>
<evidence type="ECO:0000259" key="7">
    <source>
        <dbReference type="Pfam" id="PF02687"/>
    </source>
</evidence>
<dbReference type="PANTHER" id="PTHR30572:SF18">
    <property type="entry name" value="ABC-TYPE MACROLIDE FAMILY EXPORT SYSTEM PERMEASE COMPONENT 2"/>
    <property type="match status" value="1"/>
</dbReference>
<feature type="transmembrane region" description="Helical" evidence="6">
    <location>
        <begin position="703"/>
        <end position="724"/>
    </location>
</feature>
<reference evidence="9 10" key="1">
    <citation type="journal article" date="2019" name="Environ. Microbiol.">
        <title>Species interactions and distinct microbial communities in high Arctic permafrost affected cryosols are associated with the CH4 and CO2 gas fluxes.</title>
        <authorList>
            <person name="Altshuler I."/>
            <person name="Hamel J."/>
            <person name="Turney S."/>
            <person name="Magnuson E."/>
            <person name="Levesque R."/>
            <person name="Greer C."/>
            <person name="Whyte L.G."/>
        </authorList>
    </citation>
    <scope>NUCLEOTIDE SEQUENCE [LARGE SCALE GENOMIC DNA]</scope>
    <source>
        <strain evidence="9 10">S9.2P</strain>
    </source>
</reference>
<dbReference type="InterPro" id="IPR050250">
    <property type="entry name" value="Macrolide_Exporter_MacB"/>
</dbReference>
<keyword evidence="2" id="KW-1003">Cell membrane</keyword>
<evidence type="ECO:0000256" key="2">
    <source>
        <dbReference type="ARBA" id="ARBA00022475"/>
    </source>
</evidence>
<keyword evidence="4 6" id="KW-1133">Transmembrane helix</keyword>
<keyword evidence="5 6" id="KW-0472">Membrane</keyword>
<dbReference type="PANTHER" id="PTHR30572">
    <property type="entry name" value="MEMBRANE COMPONENT OF TRANSPORTER-RELATED"/>
    <property type="match status" value="1"/>
</dbReference>
<feature type="transmembrane region" description="Helical" evidence="6">
    <location>
        <begin position="453"/>
        <end position="473"/>
    </location>
</feature>
<protein>
    <submittedName>
        <fullName evidence="9">FtsX-like permease family protein</fullName>
    </submittedName>
</protein>
<evidence type="ECO:0000256" key="3">
    <source>
        <dbReference type="ARBA" id="ARBA00022692"/>
    </source>
</evidence>
<evidence type="ECO:0000256" key="1">
    <source>
        <dbReference type="ARBA" id="ARBA00004651"/>
    </source>
</evidence>
<feature type="transmembrane region" description="Helical" evidence="6">
    <location>
        <begin position="403"/>
        <end position="422"/>
    </location>
</feature>
<name>A0A502GT25_9BACT</name>
<feature type="domain" description="ABC3 transporter permease C-terminal" evidence="7">
    <location>
        <begin position="317"/>
        <end position="428"/>
    </location>
</feature>
<feature type="transmembrane region" description="Helical" evidence="6">
    <location>
        <begin position="44"/>
        <end position="64"/>
    </location>
</feature>
<feature type="transmembrane region" description="Helical" evidence="6">
    <location>
        <begin position="744"/>
        <end position="767"/>
    </location>
</feature>
<proteinExistence type="predicted"/>
<evidence type="ECO:0000256" key="6">
    <source>
        <dbReference type="SAM" id="Phobius"/>
    </source>
</evidence>
<evidence type="ECO:0000313" key="9">
    <source>
        <dbReference type="EMBL" id="TPG65359.1"/>
    </source>
</evidence>
<sequence>MPCTRTAPCACTMGRYCSRRINYQMLPHLLYALRMLRQHPAYTALNVGGLVLALACSLLLYWFVRFHQSFDTYQPQAARICRLVTEQRYGGIAYNAGIPTPVGPALRREVPWLRAVAMSIGQADQYVRVLGVAGQLEATYAEDKAVAFVEPAYFSILAYHWQVGTAARALRRPFTAVLTRRLAHRYFGAANPLGRCLRLNNSLEVQVTGVLGDLPPNTDQPYELFISYATLRYYQHAGTPLTSWEQVSSQTHAWVLLPPGGTPAQLEKALMALHRAHFPATLGNQRYRVLPLLAQHFSASYNEGRYIDRATLQVLILIGALLVLTAGVNFVNLATAQALGRGREIGVRRTVGATSRRIFWQFMTETLLLVLAAAGAGLVLAYAGLPGLRGWTDAPVPLQLDGAAWLFLAGLVTLVTLGAGWYPGRVLAGFRPAQVLKGQAPTLAAGGLWVRRGLIVAQLALSQGFVLAVLVMFQQLTVWLTADPGFASRDRVLLPARPLRPAVFRQLRQELSQVPGVLDLSFCSDVPALSTINTSPFAYDHRAAREPFLLARLPADAQYVPLFGLQLVGGHNLPASDTVRGYLLNETAVRHLGVGSPQAVIGHHLSLENGDESSAGPILGVVRDWRYQGFQNESVSLVLYTNRTEYRALTLHLAPSMGGTPPPAVRAIWHRYYPNQLFSSTRLADVLAGFYDRERQQLAIVRLAALTAIAVGCLGLYGLIAFLAQRRAREIGIRKIFGARPWQIIASFVGEFAGLLVAAFLVAAPLAGWLMQRWLVQFDTHISLSPWLFGATLAGTAALTLLTIGYLTLRAALAPPAPALRAK</sequence>
<feature type="transmembrane region" description="Helical" evidence="6">
    <location>
        <begin position="314"/>
        <end position="339"/>
    </location>
</feature>
<evidence type="ECO:0000256" key="5">
    <source>
        <dbReference type="ARBA" id="ARBA00023136"/>
    </source>
</evidence>
<dbReference type="EMBL" id="RCYZ01000005">
    <property type="protein sequence ID" value="TPG65359.1"/>
    <property type="molecule type" value="Genomic_DNA"/>
</dbReference>
<dbReference type="Proteomes" id="UP000317646">
    <property type="component" value="Unassembled WGS sequence"/>
</dbReference>
<dbReference type="InterPro" id="IPR025857">
    <property type="entry name" value="MacB_PCD"/>
</dbReference>
<gene>
    <name evidence="9" type="ORF">EAH73_12840</name>
</gene>
<feature type="domain" description="MacB-like periplasmic core" evidence="8">
    <location>
        <begin position="43"/>
        <end position="271"/>
    </location>
</feature>